<accession>A0AB38XRG7</accession>
<evidence type="ECO:0000313" key="3">
    <source>
        <dbReference type="EMBL" id="WCE46938.1"/>
    </source>
</evidence>
<dbReference type="AlphaFoldDB" id="A0AB38XRG7"/>
<feature type="chain" id="PRO_5044312186" evidence="1">
    <location>
        <begin position="24"/>
        <end position="154"/>
    </location>
</feature>
<keyword evidence="1" id="KW-0732">Signal</keyword>
<dbReference type="Pfam" id="PF01551">
    <property type="entry name" value="Peptidase_M23"/>
    <property type="match status" value="1"/>
</dbReference>
<evidence type="ECO:0000256" key="1">
    <source>
        <dbReference type="SAM" id="SignalP"/>
    </source>
</evidence>
<dbReference type="GO" id="GO:0004222">
    <property type="term" value="F:metalloendopeptidase activity"/>
    <property type="evidence" value="ECO:0007669"/>
    <property type="project" value="TreeGrafter"/>
</dbReference>
<protein>
    <submittedName>
        <fullName evidence="3">M23 family metallopeptidase</fullName>
    </submittedName>
</protein>
<dbReference type="InterPro" id="IPR050570">
    <property type="entry name" value="Cell_wall_metabolism_enzyme"/>
</dbReference>
<feature type="signal peptide" evidence="1">
    <location>
        <begin position="1"/>
        <end position="23"/>
    </location>
</feature>
<reference evidence="3" key="1">
    <citation type="submission" date="2023-01" db="EMBL/GenBank/DDBJ databases">
        <title>Comparative Genomic Analysis of the Clinically-Derived Winkia Strain NY0527 Provides Evidence into the Taxonomic Reassignment of Winkia neuii and Characterizes Their Virulence Traits.</title>
        <authorList>
            <person name="Cai X."/>
            <person name="Peng Y."/>
            <person name="Li M."/>
            <person name="Qiu Y."/>
            <person name="Wang Y."/>
            <person name="Xu L."/>
            <person name="Hou Q."/>
        </authorList>
    </citation>
    <scope>NUCLEOTIDE SEQUENCE</scope>
    <source>
        <strain evidence="3">NY0527</strain>
    </source>
</reference>
<dbReference type="InterPro" id="IPR011055">
    <property type="entry name" value="Dup_hybrid_motif"/>
</dbReference>
<dbReference type="Gene3D" id="2.70.70.10">
    <property type="entry name" value="Glucose Permease (Domain IIA)"/>
    <property type="match status" value="1"/>
</dbReference>
<proteinExistence type="predicted"/>
<dbReference type="PANTHER" id="PTHR21666:SF270">
    <property type="entry name" value="MUREIN HYDROLASE ACTIVATOR ENVC"/>
    <property type="match status" value="1"/>
</dbReference>
<dbReference type="CDD" id="cd12797">
    <property type="entry name" value="M23_peptidase"/>
    <property type="match status" value="1"/>
</dbReference>
<dbReference type="PANTHER" id="PTHR21666">
    <property type="entry name" value="PEPTIDASE-RELATED"/>
    <property type="match status" value="1"/>
</dbReference>
<dbReference type="EMBL" id="CP116394">
    <property type="protein sequence ID" value="WCE46938.1"/>
    <property type="molecule type" value="Genomic_DNA"/>
</dbReference>
<name>A0AB38XRG7_9ACTO</name>
<dbReference type="RefSeq" id="WP_081499169.1">
    <property type="nucleotide sequence ID" value="NZ_CP116394.1"/>
</dbReference>
<organism evidence="3 4">
    <name type="scientific">Winkia neuii subsp. anitrata</name>
    <dbReference type="NCBI Taxonomy" id="29318"/>
    <lineage>
        <taxon>Bacteria</taxon>
        <taxon>Bacillati</taxon>
        <taxon>Actinomycetota</taxon>
        <taxon>Actinomycetes</taxon>
        <taxon>Actinomycetales</taxon>
        <taxon>Actinomycetaceae</taxon>
        <taxon>Winkia</taxon>
    </lineage>
</organism>
<dbReference type="KEGG" id="wne:PIG85_04630"/>
<dbReference type="Proteomes" id="UP001211044">
    <property type="component" value="Chromosome"/>
</dbReference>
<sequence length="154" mass="17214">MKKLFCVCTCLVFALSRCPTSSAVPHYRFLWPCGYKSRVVRSFAPPAKKWLAGHRGVDLACGRKIFAPAAGTVYFSGNIAGKYVISIKHSEHLRTTYEPVRSDLKKGQSVKKGQFIGTLMPGHHDALHWGALVGRDRYINPLQFLFGPIRLKPL</sequence>
<evidence type="ECO:0000313" key="4">
    <source>
        <dbReference type="Proteomes" id="UP001211044"/>
    </source>
</evidence>
<feature type="domain" description="M23ase beta-sheet core" evidence="2">
    <location>
        <begin position="53"/>
        <end position="133"/>
    </location>
</feature>
<dbReference type="InterPro" id="IPR016047">
    <property type="entry name" value="M23ase_b-sheet_dom"/>
</dbReference>
<dbReference type="SUPFAM" id="SSF51261">
    <property type="entry name" value="Duplicated hybrid motif"/>
    <property type="match status" value="1"/>
</dbReference>
<evidence type="ECO:0000259" key="2">
    <source>
        <dbReference type="Pfam" id="PF01551"/>
    </source>
</evidence>
<gene>
    <name evidence="3" type="ORF">PIG85_04630</name>
</gene>